<dbReference type="InterPro" id="IPR008910">
    <property type="entry name" value="MSC_TM_helix"/>
</dbReference>
<feature type="transmembrane region" description="Helical" evidence="2">
    <location>
        <begin position="116"/>
        <end position="137"/>
    </location>
</feature>
<feature type="transmembrane region" description="Helical" evidence="2">
    <location>
        <begin position="188"/>
        <end position="208"/>
    </location>
</feature>
<feature type="compositionally biased region" description="Basic and acidic residues" evidence="1">
    <location>
        <begin position="249"/>
        <end position="262"/>
    </location>
</feature>
<dbReference type="SUPFAM" id="SSF82861">
    <property type="entry name" value="Mechanosensitive channel protein MscS (YggB), transmembrane region"/>
    <property type="match status" value="1"/>
</dbReference>
<dbReference type="OrthoDB" id="8902745at2"/>
<evidence type="ECO:0000313" key="3">
    <source>
        <dbReference type="EMBL" id="TFW32026.1"/>
    </source>
</evidence>
<dbReference type="RefSeq" id="WP_135189892.1">
    <property type="nucleotide sequence ID" value="NZ_SPUM01000069.1"/>
</dbReference>
<dbReference type="Pfam" id="PF05552">
    <property type="entry name" value="MS_channel_1st_1"/>
    <property type="match status" value="2"/>
</dbReference>
<feature type="transmembrane region" description="Helical" evidence="2">
    <location>
        <begin position="158"/>
        <end position="176"/>
    </location>
</feature>
<feature type="transmembrane region" description="Helical" evidence="2">
    <location>
        <begin position="83"/>
        <end position="104"/>
    </location>
</feature>
<keyword evidence="4" id="KW-1185">Reference proteome</keyword>
<dbReference type="AlphaFoldDB" id="A0A4Y9SZ34"/>
<protein>
    <submittedName>
        <fullName evidence="3">Small-conductance mechanosensitive ion channel</fullName>
    </submittedName>
</protein>
<evidence type="ECO:0000256" key="2">
    <source>
        <dbReference type="SAM" id="Phobius"/>
    </source>
</evidence>
<dbReference type="Proteomes" id="UP000297258">
    <property type="component" value="Unassembled WGS sequence"/>
</dbReference>
<accession>A0A4Y9SZ34</accession>
<feature type="region of interest" description="Disordered" evidence="1">
    <location>
        <begin position="245"/>
        <end position="270"/>
    </location>
</feature>
<evidence type="ECO:0000313" key="4">
    <source>
        <dbReference type="Proteomes" id="UP000297258"/>
    </source>
</evidence>
<name>A0A4Y9SZ34_9BURK</name>
<proteinExistence type="predicted"/>
<reference evidence="3 4" key="1">
    <citation type="submission" date="2019-03" db="EMBL/GenBank/DDBJ databases">
        <title>Draft genome of Massilia hortus sp. nov., a novel bacterial species of the Oxalobacteraceae family.</title>
        <authorList>
            <person name="Peta V."/>
            <person name="Raths R."/>
            <person name="Bucking H."/>
        </authorList>
    </citation>
    <scope>NUCLEOTIDE SEQUENCE [LARGE SCALE GENOMIC DNA]</scope>
    <source>
        <strain evidence="3 4">ONC3</strain>
    </source>
</reference>
<gene>
    <name evidence="3" type="ORF">E4O92_11380</name>
</gene>
<dbReference type="EMBL" id="SPUM01000069">
    <property type="protein sequence ID" value="TFW32026.1"/>
    <property type="molecule type" value="Genomic_DNA"/>
</dbReference>
<organism evidence="3 4">
    <name type="scientific">Massilia horti</name>
    <dbReference type="NCBI Taxonomy" id="2562153"/>
    <lineage>
        <taxon>Bacteria</taxon>
        <taxon>Pseudomonadati</taxon>
        <taxon>Pseudomonadota</taxon>
        <taxon>Betaproteobacteria</taxon>
        <taxon>Burkholderiales</taxon>
        <taxon>Oxalobacteraceae</taxon>
        <taxon>Telluria group</taxon>
        <taxon>Massilia</taxon>
    </lineage>
</organism>
<dbReference type="InterPro" id="IPR011014">
    <property type="entry name" value="MscS_channel_TM-2"/>
</dbReference>
<dbReference type="GO" id="GO:0016020">
    <property type="term" value="C:membrane"/>
    <property type="evidence" value="ECO:0007669"/>
    <property type="project" value="InterPro"/>
</dbReference>
<keyword evidence="2" id="KW-0812">Transmembrane</keyword>
<comment type="caution">
    <text evidence="3">The sequence shown here is derived from an EMBL/GenBank/DDBJ whole genome shotgun (WGS) entry which is preliminary data.</text>
</comment>
<evidence type="ECO:0000256" key="1">
    <source>
        <dbReference type="SAM" id="MobiDB-lite"/>
    </source>
</evidence>
<keyword evidence="2" id="KW-0472">Membrane</keyword>
<keyword evidence="2" id="KW-1133">Transmembrane helix</keyword>
<dbReference type="Gene3D" id="1.10.287.1260">
    <property type="match status" value="1"/>
</dbReference>
<sequence length="270" mass="28698">MPQITSWGSALITSLSNAFALFFAAIPRIIAFIIILAIGWAIATLIGKGLRAVLRAIHFDGFVERAGLGGAVQQVGVKDASSLLGLITTWFVRLIVLVVAFDGLGLPAVSDILRQLLLWLPNLFVALVTLVIGGLAANALSRVVEAAATRTDMTRPDILARVAKVAVWAFAIIIAINQIGVASTLMNILFLAVVGAVALALGLSFGLGSRDTAGLIVRNFYERNRQRTGQFVGSAINAANEPPVARPLFEGDQRRGLPDRRNPPGRRATT</sequence>
<feature type="transmembrane region" description="Helical" evidence="2">
    <location>
        <begin position="20"/>
        <end position="46"/>
    </location>
</feature>